<protein>
    <submittedName>
        <fullName evidence="3">Uncharacterized protein</fullName>
    </submittedName>
</protein>
<keyword evidence="4" id="KW-1185">Reference proteome</keyword>
<accession>A0A484CCJ4</accession>
<keyword evidence="1" id="KW-0812">Transmembrane</keyword>
<proteinExistence type="predicted"/>
<keyword evidence="2" id="KW-0732">Signal</keyword>
<reference evidence="3 4" key="1">
    <citation type="submission" date="2019-01" db="EMBL/GenBank/DDBJ databases">
        <title>A chromosome-scale genome assembly of the yellow perch, Perca flavescens.</title>
        <authorList>
            <person name="Feron R."/>
            <person name="Morvezen R."/>
            <person name="Bestin A."/>
            <person name="Haffray P."/>
            <person name="Klopp C."/>
            <person name="Zahm M."/>
            <person name="Cabau C."/>
            <person name="Roques C."/>
            <person name="Donnadieu C."/>
            <person name="Bouchez O."/>
            <person name="Christie M."/>
            <person name="Larson W."/>
            <person name="Guiguen Y."/>
        </authorList>
    </citation>
    <scope>NUCLEOTIDE SEQUENCE [LARGE SCALE GENOMIC DNA]</scope>
    <source>
        <strain evidence="3">YP-PL-M2</strain>
        <tissue evidence="3">Blood</tissue>
    </source>
</reference>
<dbReference type="Proteomes" id="UP000295070">
    <property type="component" value="Chromosome 17"/>
</dbReference>
<evidence type="ECO:0000313" key="3">
    <source>
        <dbReference type="EMBL" id="TDH01552.1"/>
    </source>
</evidence>
<gene>
    <name evidence="3" type="ORF">EPR50_G00181390</name>
</gene>
<evidence type="ECO:0000256" key="1">
    <source>
        <dbReference type="SAM" id="Phobius"/>
    </source>
</evidence>
<sequence length="175" mass="20122">MPKRVGYLWIFYVFLGICIAQDLPCTVTHEGRRTRYSVPKFNETGCYYQWTNGTKFPLATHETPMDKQVEMKSHQTLLTNVCSEVIYYNRDCLTEGRREATCTTNCSGQVNAGLQTGEAVAHYHWIAPTVVSLLLLLLLGMGFLYHRFKNQTFRCGNLFYTSVKTQNNMPDVEEQ</sequence>
<keyword evidence="1" id="KW-1133">Transmembrane helix</keyword>
<dbReference type="EMBL" id="SCKG01000017">
    <property type="protein sequence ID" value="TDH01552.1"/>
    <property type="molecule type" value="Genomic_DNA"/>
</dbReference>
<feature type="signal peptide" evidence="2">
    <location>
        <begin position="1"/>
        <end position="20"/>
    </location>
</feature>
<evidence type="ECO:0000313" key="4">
    <source>
        <dbReference type="Proteomes" id="UP000295070"/>
    </source>
</evidence>
<dbReference type="AlphaFoldDB" id="A0A484CCJ4"/>
<keyword evidence="1" id="KW-0472">Membrane</keyword>
<comment type="caution">
    <text evidence="3">The sequence shown here is derived from an EMBL/GenBank/DDBJ whole genome shotgun (WGS) entry which is preliminary data.</text>
</comment>
<feature type="chain" id="PRO_5019720204" evidence="2">
    <location>
        <begin position="21"/>
        <end position="175"/>
    </location>
</feature>
<evidence type="ECO:0000256" key="2">
    <source>
        <dbReference type="SAM" id="SignalP"/>
    </source>
</evidence>
<organism evidence="3 4">
    <name type="scientific">Perca flavescens</name>
    <name type="common">American yellow perch</name>
    <name type="synonym">Morone flavescens</name>
    <dbReference type="NCBI Taxonomy" id="8167"/>
    <lineage>
        <taxon>Eukaryota</taxon>
        <taxon>Metazoa</taxon>
        <taxon>Chordata</taxon>
        <taxon>Craniata</taxon>
        <taxon>Vertebrata</taxon>
        <taxon>Euteleostomi</taxon>
        <taxon>Actinopterygii</taxon>
        <taxon>Neopterygii</taxon>
        <taxon>Teleostei</taxon>
        <taxon>Neoteleostei</taxon>
        <taxon>Acanthomorphata</taxon>
        <taxon>Eupercaria</taxon>
        <taxon>Perciformes</taxon>
        <taxon>Percoidei</taxon>
        <taxon>Percidae</taxon>
        <taxon>Percinae</taxon>
        <taxon>Perca</taxon>
    </lineage>
</organism>
<feature type="transmembrane region" description="Helical" evidence="1">
    <location>
        <begin position="125"/>
        <end position="145"/>
    </location>
</feature>
<name>A0A484CCJ4_PERFV</name>